<evidence type="ECO:0008006" key="4">
    <source>
        <dbReference type="Google" id="ProtNLM"/>
    </source>
</evidence>
<reference evidence="3" key="1">
    <citation type="submission" date="2016-10" db="EMBL/GenBank/DDBJ databases">
        <authorList>
            <person name="Varghese N."/>
        </authorList>
    </citation>
    <scope>NUCLEOTIDE SEQUENCE [LARGE SCALE GENOMIC DNA]</scope>
    <source>
        <strain evidence="3">CGMCC 1.12284</strain>
    </source>
</reference>
<dbReference type="RefSeq" id="WP_049989149.1">
    <property type="nucleotide sequence ID" value="NZ_FOIS01000005.1"/>
</dbReference>
<dbReference type="EMBL" id="FOIS01000005">
    <property type="protein sequence ID" value="SEW30397.1"/>
    <property type="molecule type" value="Genomic_DNA"/>
</dbReference>
<organism evidence="2 3">
    <name type="scientific">Natrinema salifodinae</name>
    <dbReference type="NCBI Taxonomy" id="1202768"/>
    <lineage>
        <taxon>Archaea</taxon>
        <taxon>Methanobacteriati</taxon>
        <taxon>Methanobacteriota</taxon>
        <taxon>Stenosarchaea group</taxon>
        <taxon>Halobacteria</taxon>
        <taxon>Halobacteriales</taxon>
        <taxon>Natrialbaceae</taxon>
        <taxon>Natrinema</taxon>
    </lineage>
</organism>
<sequence>MEFNGTFELEDTTVDEVWLALSDPALIEQLLPGCQFLMRVDETDVDFDELREEAADREVEPTADPDVIARRAFEEGEHYAALMQISVGPVNPTFETVVTIDDREYPEMSAVGKGASSNSSFEMASGMTLSENEDGVAVEWETEADVFGKVAQMGQRVVNPVANRVVKRFFSSVQDQLHERQLADVEADASADESDPTDSGRGLVDRVLGRSGSDASDS</sequence>
<name>A0A1I0QTW8_9EURY</name>
<dbReference type="PANTHER" id="PTHR38588">
    <property type="entry name" value="BLL0334 PROTEIN"/>
    <property type="match status" value="1"/>
</dbReference>
<evidence type="ECO:0000313" key="3">
    <source>
        <dbReference type="Proteomes" id="UP000183275"/>
    </source>
</evidence>
<dbReference type="Pfam" id="PF06240">
    <property type="entry name" value="COXG"/>
    <property type="match status" value="1"/>
</dbReference>
<proteinExistence type="predicted"/>
<dbReference type="InterPro" id="IPR010419">
    <property type="entry name" value="CO_DH_gsu"/>
</dbReference>
<evidence type="ECO:0000313" key="2">
    <source>
        <dbReference type="EMBL" id="SEW30397.1"/>
    </source>
</evidence>
<dbReference type="STRING" id="1202768.SAMN05216285_3846"/>
<accession>A0A1I0QTW8</accession>
<feature type="region of interest" description="Disordered" evidence="1">
    <location>
        <begin position="181"/>
        <end position="218"/>
    </location>
</feature>
<dbReference type="InterPro" id="IPR023393">
    <property type="entry name" value="START-like_dom_sf"/>
</dbReference>
<protein>
    <recommendedName>
        <fullName evidence="4">Carbon monoxide dehydrogenase subunit G</fullName>
    </recommendedName>
</protein>
<feature type="compositionally biased region" description="Acidic residues" evidence="1">
    <location>
        <begin position="185"/>
        <end position="196"/>
    </location>
</feature>
<keyword evidence="3" id="KW-1185">Reference proteome</keyword>
<evidence type="ECO:0000256" key="1">
    <source>
        <dbReference type="SAM" id="MobiDB-lite"/>
    </source>
</evidence>
<dbReference type="Proteomes" id="UP000183275">
    <property type="component" value="Unassembled WGS sequence"/>
</dbReference>
<dbReference type="PANTHER" id="PTHR38588:SF1">
    <property type="entry name" value="BLL0334 PROTEIN"/>
    <property type="match status" value="1"/>
</dbReference>
<dbReference type="OrthoDB" id="194810at2157"/>
<dbReference type="SUPFAM" id="SSF55961">
    <property type="entry name" value="Bet v1-like"/>
    <property type="match status" value="1"/>
</dbReference>
<dbReference type="AlphaFoldDB" id="A0A1I0QTW8"/>
<dbReference type="eggNOG" id="arCOG01927">
    <property type="taxonomic scope" value="Archaea"/>
</dbReference>
<gene>
    <name evidence="2" type="ORF">SAMN05216285_3846</name>
</gene>
<dbReference type="Gene3D" id="3.30.530.20">
    <property type="match status" value="1"/>
</dbReference>